<protein>
    <submittedName>
        <fullName evidence="2">Uncharacterized protein</fullName>
    </submittedName>
</protein>
<reference evidence="2 3" key="1">
    <citation type="submission" date="2017-03" db="EMBL/GenBank/DDBJ databases">
        <title>Genomes of endolithic fungi from Antarctica.</title>
        <authorList>
            <person name="Coleine C."/>
            <person name="Masonjones S."/>
            <person name="Stajich J.E."/>
        </authorList>
    </citation>
    <scope>NUCLEOTIDE SEQUENCE [LARGE SCALE GENOMIC DNA]</scope>
    <source>
        <strain evidence="2 3">CCFEE 5184</strain>
    </source>
</reference>
<evidence type="ECO:0000313" key="2">
    <source>
        <dbReference type="EMBL" id="TKA58195.1"/>
    </source>
</evidence>
<feature type="region of interest" description="Disordered" evidence="1">
    <location>
        <begin position="1"/>
        <end position="57"/>
    </location>
</feature>
<name>A0A4U0WA52_9PEZI</name>
<keyword evidence="3" id="KW-1185">Reference proteome</keyword>
<sequence>MSEKADSMRAEKADIVSNGVSPSPPNEKDIGHIAKVKGLDALPDPDAGCSDEERARI</sequence>
<gene>
    <name evidence="2" type="ORF">B0A55_12410</name>
</gene>
<dbReference type="EMBL" id="NAJQ01001490">
    <property type="protein sequence ID" value="TKA58195.1"/>
    <property type="molecule type" value="Genomic_DNA"/>
</dbReference>
<dbReference type="Proteomes" id="UP000309340">
    <property type="component" value="Unassembled WGS sequence"/>
</dbReference>
<dbReference type="OrthoDB" id="2962993at2759"/>
<feature type="compositionally biased region" description="Basic and acidic residues" evidence="1">
    <location>
        <begin position="1"/>
        <end position="14"/>
    </location>
</feature>
<dbReference type="AlphaFoldDB" id="A0A4U0WA52"/>
<organism evidence="2 3">
    <name type="scientific">Friedmanniomyces simplex</name>
    <dbReference type="NCBI Taxonomy" id="329884"/>
    <lineage>
        <taxon>Eukaryota</taxon>
        <taxon>Fungi</taxon>
        <taxon>Dikarya</taxon>
        <taxon>Ascomycota</taxon>
        <taxon>Pezizomycotina</taxon>
        <taxon>Dothideomycetes</taxon>
        <taxon>Dothideomycetidae</taxon>
        <taxon>Mycosphaerellales</taxon>
        <taxon>Teratosphaeriaceae</taxon>
        <taxon>Friedmanniomyces</taxon>
    </lineage>
</organism>
<proteinExistence type="predicted"/>
<evidence type="ECO:0000256" key="1">
    <source>
        <dbReference type="SAM" id="MobiDB-lite"/>
    </source>
</evidence>
<accession>A0A4U0WA52</accession>
<feature type="non-terminal residue" evidence="2">
    <location>
        <position position="57"/>
    </location>
</feature>
<evidence type="ECO:0000313" key="3">
    <source>
        <dbReference type="Proteomes" id="UP000309340"/>
    </source>
</evidence>
<comment type="caution">
    <text evidence="2">The sequence shown here is derived from an EMBL/GenBank/DDBJ whole genome shotgun (WGS) entry which is preliminary data.</text>
</comment>